<dbReference type="EMBL" id="AAKWTQ010000058">
    <property type="protein sequence ID" value="ECW5427706.1"/>
    <property type="molecule type" value="Genomic_DNA"/>
</dbReference>
<dbReference type="SUPFAM" id="SSF52540">
    <property type="entry name" value="P-loop containing nucleoside triphosphate hydrolases"/>
    <property type="match status" value="1"/>
</dbReference>
<dbReference type="PATRIC" id="fig|90371.1190.peg.1692"/>
<dbReference type="PANTHER" id="PTHR13696">
    <property type="entry name" value="P-LOOP CONTAINING NUCLEOSIDE TRIPHOSPHATE HYDROLASE"/>
    <property type="match status" value="1"/>
</dbReference>
<dbReference type="InterPro" id="IPR050678">
    <property type="entry name" value="DNA_Partitioning_ATPase"/>
</dbReference>
<reference evidence="3" key="4">
    <citation type="submission" date="2018-12" db="EMBL/GenBank/DDBJ databases">
        <authorList>
            <person name="Ashton P.M."/>
            <person name="Dallman T."/>
            <person name="Nair S."/>
            <person name="De Pinna E."/>
            <person name="Peters T."/>
            <person name="Grant K."/>
        </authorList>
    </citation>
    <scope>NUCLEOTIDE SEQUENCE</scope>
    <source>
        <strain evidence="6">116039</strain>
        <strain evidence="3">582921</strain>
        <strain evidence="4">741674</strain>
    </source>
</reference>
<geneLocation type="plasmid" evidence="2">
    <name>pHXY0908</name>
</geneLocation>
<proteinExistence type="predicted"/>
<reference evidence="7" key="5">
    <citation type="submission" date="2019-06" db="EMBL/GenBank/DDBJ databases">
        <authorList>
            <consortium name="NCBI Pathogen Detection Project"/>
        </authorList>
    </citation>
    <scope>NUCLEOTIDE SEQUENCE</scope>
    <source>
        <strain evidence="7">Salmonella enterica</strain>
        <strain evidence="8">SSI_AA379</strain>
    </source>
</reference>
<dbReference type="RefSeq" id="WP_001050364.1">
    <property type="nucleotide sequence ID" value="NC_024983.1"/>
</dbReference>
<dbReference type="EMBL" id="AAHUQY010000050">
    <property type="protein sequence ID" value="ECA5343801.1"/>
    <property type="molecule type" value="Genomic_DNA"/>
</dbReference>
<dbReference type="EMBL" id="AAJEEL010000047">
    <property type="protein sequence ID" value="ECK9671219.1"/>
    <property type="molecule type" value="Genomic_DNA"/>
</dbReference>
<dbReference type="CDD" id="cd02042">
    <property type="entry name" value="ParAB_family"/>
    <property type="match status" value="1"/>
</dbReference>
<dbReference type="EMBL" id="DAAGLI010000024">
    <property type="protein sequence ID" value="HAB3532499.1"/>
    <property type="molecule type" value="Genomic_DNA"/>
</dbReference>
<dbReference type="Pfam" id="PF13614">
    <property type="entry name" value="AAA_31"/>
    <property type="match status" value="1"/>
</dbReference>
<dbReference type="PANTHER" id="PTHR13696:SF98">
    <property type="entry name" value="PLASMID PARTITION PROTEIN A"/>
    <property type="match status" value="1"/>
</dbReference>
<evidence type="ECO:0000313" key="4">
    <source>
        <dbReference type="EMBL" id="ECK9671219.1"/>
    </source>
</evidence>
<evidence type="ECO:0000313" key="6">
    <source>
        <dbReference type="EMBL" id="EDA7616042.1"/>
    </source>
</evidence>
<protein>
    <submittedName>
        <fullName evidence="2 7">ParA</fullName>
    </submittedName>
</protein>
<dbReference type="InterPro" id="IPR027417">
    <property type="entry name" value="P-loop_NTPase"/>
</dbReference>
<feature type="domain" description="AAA" evidence="1">
    <location>
        <begin position="115"/>
        <end position="308"/>
    </location>
</feature>
<reference evidence="5" key="3">
    <citation type="submission" date="2018-07" db="EMBL/GenBank/DDBJ databases">
        <authorList>
            <consortium name="GenomeTrakr network: Whole genome sequencing for foodborne pathogen traceback"/>
        </authorList>
    </citation>
    <scope>NUCLEOTIDE SEQUENCE</scope>
    <source>
        <strain evidence="5">ADRDL-14-19262</strain>
    </source>
</reference>
<keyword evidence="2" id="KW-0614">Plasmid</keyword>
<evidence type="ECO:0000313" key="5">
    <source>
        <dbReference type="EMBL" id="ECW5427706.1"/>
    </source>
</evidence>
<dbReference type="AlphaFoldDB" id="A0A077W2Z9"/>
<name>A0A077W2Z9_SALTM</name>
<sequence length="417" mass="47048">MNLLEKIALVGQRMKSEQISLKESLMASSRVSVSDDSVDGVDRLIYNHCLNKKNLSDFFGKSRVTFNKILSDLEEKELVGAPIYQNKNHLYTRWDVQKIMDALGYPKYRDHYFSRAIVTQNHKGGTGKSTTSVALAVAAALDLQLNARVLMIEWDPQGSIGSSMIQSVSEDDVFLTAIDAILGIYEENSEYKKYLDSGFSEEEIITNMPFSTHLPNLDVITAFPTDARFKDKYWQCSREERTSLLLRFKEVILPVLKQNYDLIIIDTPPEDSPLIWAADEAADGILVAVSPREYDYASTTDFMLTISERFKQSPSKGDNLKWFKVLAVNVDDKSPYERIVLDKLIRTVQDLLMSANIKNSEAFKAAASKGRTVLDIKKSEELCSAKQLDVAEESVLQVYQQFINEIKSFSAKQGVNA</sequence>
<reference evidence="7" key="2">
    <citation type="journal article" date="2018" name="Genome Biol.">
        <title>SKESA: strategic k-mer extension for scrupulous assemblies.</title>
        <authorList>
            <person name="Souvorov A."/>
            <person name="Agarwala R."/>
            <person name="Lipman D.J."/>
        </authorList>
    </citation>
    <scope>NUCLEOTIDE SEQUENCE</scope>
    <source>
        <strain evidence="7">Salmonella enterica</strain>
        <strain evidence="8">SSI_AA379</strain>
    </source>
</reference>
<evidence type="ECO:0000313" key="7">
    <source>
        <dbReference type="EMBL" id="HAB3532499.1"/>
    </source>
</evidence>
<evidence type="ECO:0000313" key="8">
    <source>
        <dbReference type="EMBL" id="HAD0665323.1"/>
    </source>
</evidence>
<accession>A0A2J0RAH1</accession>
<accession>A0A077W2Z9</accession>
<evidence type="ECO:0000313" key="2">
    <source>
        <dbReference type="EMBL" id="AKG90280.1"/>
    </source>
</evidence>
<organism evidence="7">
    <name type="scientific">Salmonella typhimurium</name>
    <dbReference type="NCBI Taxonomy" id="90371"/>
    <lineage>
        <taxon>Bacteria</taxon>
        <taxon>Pseudomonadati</taxon>
        <taxon>Pseudomonadota</taxon>
        <taxon>Gammaproteobacteria</taxon>
        <taxon>Enterobacterales</taxon>
        <taxon>Enterobacteriaceae</taxon>
        <taxon>Salmonella</taxon>
    </lineage>
</organism>
<dbReference type="Gene3D" id="3.40.50.300">
    <property type="entry name" value="P-loop containing nucleotide triphosphate hydrolases"/>
    <property type="match status" value="1"/>
</dbReference>
<evidence type="ECO:0000259" key="1">
    <source>
        <dbReference type="Pfam" id="PF13614"/>
    </source>
</evidence>
<dbReference type="EMBL" id="AALLDS010000064">
    <property type="protein sequence ID" value="EDA7616042.1"/>
    <property type="molecule type" value="Genomic_DNA"/>
</dbReference>
<dbReference type="InterPro" id="IPR025669">
    <property type="entry name" value="AAA_dom"/>
</dbReference>
<dbReference type="EMBL" id="DAANNU010000073">
    <property type="protein sequence ID" value="HAD0665323.1"/>
    <property type="molecule type" value="Genomic_DNA"/>
</dbReference>
<reference evidence="2" key="1">
    <citation type="submission" date="2014-09" db="EMBL/GenBank/DDBJ databases">
        <title>Complete sequence of a oqxAB-harboring IncHI2 plasmid from a Salmonella Typhimurium strain.</title>
        <authorList>
            <person name="Li L.Jr."/>
            <person name="Sun J."/>
            <person name="Deng H."/>
            <person name="Liu Y."/>
        </authorList>
    </citation>
    <scope>NUCLEOTIDE SEQUENCE</scope>
    <source>
        <strain evidence="2">GDS147</strain>
        <plasmid evidence="2">pHXY0908</plasmid>
    </source>
</reference>
<dbReference type="EMBL" id="KM877269">
    <property type="protein sequence ID" value="AKG90280.1"/>
    <property type="molecule type" value="Genomic_DNA"/>
</dbReference>
<evidence type="ECO:0000313" key="3">
    <source>
        <dbReference type="EMBL" id="ECA5343801.1"/>
    </source>
</evidence>
<gene>
    <name evidence="2" type="primary">parA</name>
    <name evidence="6" type="ORF">A3V89_25175</name>
    <name evidence="5" type="ORF">ADQ28_25690</name>
    <name evidence="3" type="ORF">ELS01_25850</name>
    <name evidence="4" type="ORF">FE758_21175</name>
    <name evidence="8" type="ORF">G0N98_25110</name>
    <name evidence="7" type="ORF">GJE27_22215</name>
</gene>